<keyword evidence="2" id="KW-0489">Methyltransferase</keyword>
<evidence type="ECO:0000256" key="2">
    <source>
        <dbReference type="ARBA" id="ARBA00022603"/>
    </source>
</evidence>
<dbReference type="FunCoup" id="D8RUI9">
    <property type="interactions" value="3526"/>
</dbReference>
<keyword evidence="3" id="KW-0808">Transferase</keyword>
<accession>D8RUI9</accession>
<protein>
    <recommendedName>
        <fullName evidence="1">tRNA (guanine(9)-N(1))-methyltransferase</fullName>
        <ecNumber evidence="1">2.1.1.221</ecNumber>
    </recommendedName>
</protein>
<evidence type="ECO:0000313" key="8">
    <source>
        <dbReference type="EMBL" id="EFJ24217.1"/>
    </source>
</evidence>
<dbReference type="CDD" id="cd18089">
    <property type="entry name" value="SPOUT_Trm10-like"/>
    <property type="match status" value="1"/>
</dbReference>
<evidence type="ECO:0000256" key="1">
    <source>
        <dbReference type="ARBA" id="ARBA00012797"/>
    </source>
</evidence>
<organism evidence="9">
    <name type="scientific">Selaginella moellendorffii</name>
    <name type="common">Spikemoss</name>
    <dbReference type="NCBI Taxonomy" id="88036"/>
    <lineage>
        <taxon>Eukaryota</taxon>
        <taxon>Viridiplantae</taxon>
        <taxon>Streptophyta</taxon>
        <taxon>Embryophyta</taxon>
        <taxon>Tracheophyta</taxon>
        <taxon>Lycopodiopsida</taxon>
        <taxon>Selaginellales</taxon>
        <taxon>Selaginellaceae</taxon>
        <taxon>Selaginella</taxon>
    </lineage>
</organism>
<keyword evidence="9" id="KW-1185">Reference proteome</keyword>
<feature type="compositionally biased region" description="Basic and acidic residues" evidence="6">
    <location>
        <begin position="73"/>
        <end position="96"/>
    </location>
</feature>
<feature type="compositionally biased region" description="Basic and acidic residues" evidence="6">
    <location>
        <begin position="37"/>
        <end position="66"/>
    </location>
</feature>
<feature type="non-terminal residue" evidence="8">
    <location>
        <position position="1"/>
    </location>
</feature>
<name>D8RUI9_SELML</name>
<dbReference type="PANTHER" id="PTHR13563">
    <property type="entry name" value="TRNA (GUANINE-9-) METHYLTRANSFERASE"/>
    <property type="match status" value="1"/>
</dbReference>
<dbReference type="InterPro" id="IPR007356">
    <property type="entry name" value="tRNA_m1G_MeTrfase_euk"/>
</dbReference>
<dbReference type="OrthoDB" id="278300at2759"/>
<dbReference type="InterPro" id="IPR038459">
    <property type="entry name" value="MT_TRM10-typ_sf"/>
</dbReference>
<dbReference type="GO" id="GO:0005634">
    <property type="term" value="C:nucleus"/>
    <property type="evidence" value="ECO:0000318"/>
    <property type="project" value="GO_Central"/>
</dbReference>
<evidence type="ECO:0000256" key="5">
    <source>
        <dbReference type="ARBA" id="ARBA00048434"/>
    </source>
</evidence>
<dbReference type="InParanoid" id="D8RUI9"/>
<sequence>AAKEENDQNENLEKQCGGGGEVPNGKPLSKNAQKRLLKLEKMAQKKKDMKAREKERKKERKEKKSQEWANLSTEEKEAAIQRSKEASRVRAEENNRRKEKLNKALEAGQNLVIDFQFSDQMTDQEIANMSQQIMYCYAANARAPVSVRLSLTSLGRMKQYLENVPGYQNWKLHREETSYMEVFATRTQDLVYLTADSETILESLDDSKIYIIGGVVDHNRLKCLTLNKAKEQGIATARLPIQENVKLTTSTVLTVNQVVEIILEYLDSKDWVKALTSIIPQRKVAQ</sequence>
<dbReference type="OMA" id="ALQAWFP"/>
<keyword evidence="4" id="KW-0949">S-adenosyl-L-methionine</keyword>
<dbReference type="Gene3D" id="3.40.1280.30">
    <property type="match status" value="1"/>
</dbReference>
<dbReference type="PANTHER" id="PTHR13563:SF13">
    <property type="entry name" value="TRNA METHYLTRANSFERASE 10 HOMOLOG A"/>
    <property type="match status" value="1"/>
</dbReference>
<dbReference type="GO" id="GO:0000049">
    <property type="term" value="F:tRNA binding"/>
    <property type="evidence" value="ECO:0000318"/>
    <property type="project" value="GO_Central"/>
</dbReference>
<feature type="domain" description="SAM-dependent MTase TRM10-type" evidence="7">
    <location>
        <begin position="97"/>
        <end position="286"/>
    </location>
</feature>
<reference evidence="8 9" key="1">
    <citation type="journal article" date="2011" name="Science">
        <title>The Selaginella genome identifies genetic changes associated with the evolution of vascular plants.</title>
        <authorList>
            <person name="Banks J.A."/>
            <person name="Nishiyama T."/>
            <person name="Hasebe M."/>
            <person name="Bowman J.L."/>
            <person name="Gribskov M."/>
            <person name="dePamphilis C."/>
            <person name="Albert V.A."/>
            <person name="Aono N."/>
            <person name="Aoyama T."/>
            <person name="Ambrose B.A."/>
            <person name="Ashton N.W."/>
            <person name="Axtell M.J."/>
            <person name="Barker E."/>
            <person name="Barker M.S."/>
            <person name="Bennetzen J.L."/>
            <person name="Bonawitz N.D."/>
            <person name="Chapple C."/>
            <person name="Cheng C."/>
            <person name="Correa L.G."/>
            <person name="Dacre M."/>
            <person name="DeBarry J."/>
            <person name="Dreyer I."/>
            <person name="Elias M."/>
            <person name="Engstrom E.M."/>
            <person name="Estelle M."/>
            <person name="Feng L."/>
            <person name="Finet C."/>
            <person name="Floyd S.K."/>
            <person name="Frommer W.B."/>
            <person name="Fujita T."/>
            <person name="Gramzow L."/>
            <person name="Gutensohn M."/>
            <person name="Harholt J."/>
            <person name="Hattori M."/>
            <person name="Heyl A."/>
            <person name="Hirai T."/>
            <person name="Hiwatashi Y."/>
            <person name="Ishikawa M."/>
            <person name="Iwata M."/>
            <person name="Karol K.G."/>
            <person name="Koehler B."/>
            <person name="Kolukisaoglu U."/>
            <person name="Kubo M."/>
            <person name="Kurata T."/>
            <person name="Lalonde S."/>
            <person name="Li K."/>
            <person name="Li Y."/>
            <person name="Litt A."/>
            <person name="Lyons E."/>
            <person name="Manning G."/>
            <person name="Maruyama T."/>
            <person name="Michael T.P."/>
            <person name="Mikami K."/>
            <person name="Miyazaki S."/>
            <person name="Morinaga S."/>
            <person name="Murata T."/>
            <person name="Mueller-Roeber B."/>
            <person name="Nelson D.R."/>
            <person name="Obara M."/>
            <person name="Oguri Y."/>
            <person name="Olmstead R.G."/>
            <person name="Onodera N."/>
            <person name="Petersen B.L."/>
            <person name="Pils B."/>
            <person name="Prigge M."/>
            <person name="Rensing S.A."/>
            <person name="Riano-Pachon D.M."/>
            <person name="Roberts A.W."/>
            <person name="Sato Y."/>
            <person name="Scheller H.V."/>
            <person name="Schulz B."/>
            <person name="Schulz C."/>
            <person name="Shakirov E.V."/>
            <person name="Shibagaki N."/>
            <person name="Shinohara N."/>
            <person name="Shippen D.E."/>
            <person name="Soerensen I."/>
            <person name="Sotooka R."/>
            <person name="Sugimoto N."/>
            <person name="Sugita M."/>
            <person name="Sumikawa N."/>
            <person name="Tanurdzic M."/>
            <person name="Theissen G."/>
            <person name="Ulvskov P."/>
            <person name="Wakazuki S."/>
            <person name="Weng J.K."/>
            <person name="Willats W.W."/>
            <person name="Wipf D."/>
            <person name="Wolf P.G."/>
            <person name="Yang L."/>
            <person name="Zimmer A.D."/>
            <person name="Zhu Q."/>
            <person name="Mitros T."/>
            <person name="Hellsten U."/>
            <person name="Loque D."/>
            <person name="Otillar R."/>
            <person name="Salamov A."/>
            <person name="Schmutz J."/>
            <person name="Shapiro H."/>
            <person name="Lindquist E."/>
            <person name="Lucas S."/>
            <person name="Rokhsar D."/>
            <person name="Grigoriev I.V."/>
        </authorList>
    </citation>
    <scope>NUCLEOTIDE SEQUENCE [LARGE SCALE GENOMIC DNA]</scope>
</reference>
<dbReference type="InterPro" id="IPR028564">
    <property type="entry name" value="MT_TRM10-typ"/>
</dbReference>
<evidence type="ECO:0000256" key="3">
    <source>
        <dbReference type="ARBA" id="ARBA00022679"/>
    </source>
</evidence>
<evidence type="ECO:0000256" key="6">
    <source>
        <dbReference type="SAM" id="MobiDB-lite"/>
    </source>
</evidence>
<dbReference type="GO" id="GO:0002939">
    <property type="term" value="P:tRNA N1-guanine methylation"/>
    <property type="evidence" value="ECO:0000318"/>
    <property type="project" value="GO_Central"/>
</dbReference>
<dbReference type="KEGG" id="smo:SELMODRAFT_101981"/>
<dbReference type="STRING" id="88036.D8RUI9"/>
<dbReference type="Gramene" id="EFJ24217">
    <property type="protein sequence ID" value="EFJ24217"/>
    <property type="gene ID" value="SELMODRAFT_101981"/>
</dbReference>
<evidence type="ECO:0000256" key="4">
    <source>
        <dbReference type="ARBA" id="ARBA00022691"/>
    </source>
</evidence>
<dbReference type="EC" id="2.1.1.221" evidence="1"/>
<evidence type="ECO:0000259" key="7">
    <source>
        <dbReference type="PROSITE" id="PS51675"/>
    </source>
</evidence>
<dbReference type="Proteomes" id="UP000001514">
    <property type="component" value="Unassembled WGS sequence"/>
</dbReference>
<dbReference type="GO" id="GO:0052905">
    <property type="term" value="F:tRNA (guanosine(9)-N1)-methyltransferase activity"/>
    <property type="evidence" value="ECO:0007669"/>
    <property type="project" value="UniProtKB-EC"/>
</dbReference>
<evidence type="ECO:0000313" key="9">
    <source>
        <dbReference type="Proteomes" id="UP000001514"/>
    </source>
</evidence>
<dbReference type="EMBL" id="GL377590">
    <property type="protein sequence ID" value="EFJ24217.1"/>
    <property type="molecule type" value="Genomic_DNA"/>
</dbReference>
<comment type="catalytic activity">
    <reaction evidence="5">
        <text>guanosine(9) in tRNA + S-adenosyl-L-methionine = N(1)-methylguanosine(9) in tRNA + S-adenosyl-L-homocysteine + H(+)</text>
        <dbReference type="Rhea" id="RHEA:43156"/>
        <dbReference type="Rhea" id="RHEA-COMP:10367"/>
        <dbReference type="Rhea" id="RHEA-COMP:10368"/>
        <dbReference type="ChEBI" id="CHEBI:15378"/>
        <dbReference type="ChEBI" id="CHEBI:57856"/>
        <dbReference type="ChEBI" id="CHEBI:59789"/>
        <dbReference type="ChEBI" id="CHEBI:73542"/>
        <dbReference type="ChEBI" id="CHEBI:74269"/>
        <dbReference type="EC" id="2.1.1.221"/>
    </reaction>
</comment>
<gene>
    <name evidence="8" type="ORF">SELMODRAFT_101981</name>
</gene>
<dbReference type="AlphaFoldDB" id="D8RUI9"/>
<dbReference type="HOGENOM" id="CLU_034384_7_1_1"/>
<dbReference type="PROSITE" id="PS51675">
    <property type="entry name" value="SAM_MT_TRM10"/>
    <property type="match status" value="1"/>
</dbReference>
<feature type="region of interest" description="Disordered" evidence="6">
    <location>
        <begin position="1"/>
        <end position="96"/>
    </location>
</feature>
<dbReference type="eggNOG" id="KOG2967">
    <property type="taxonomic scope" value="Eukaryota"/>
</dbReference>
<proteinExistence type="predicted"/>